<evidence type="ECO:0000256" key="2">
    <source>
        <dbReference type="ARBA" id="ARBA00022723"/>
    </source>
</evidence>
<dbReference type="InterPro" id="IPR036864">
    <property type="entry name" value="Zn2-C6_fun-type_DNA-bd_sf"/>
</dbReference>
<comment type="caution">
    <text evidence="6">The sequence shown here is derived from an EMBL/GenBank/DDBJ whole genome shotgun (WGS) entry which is preliminary data.</text>
</comment>
<name>A0A642UVR6_DIURU</name>
<dbReference type="CDD" id="cd00067">
    <property type="entry name" value="GAL4"/>
    <property type="match status" value="1"/>
</dbReference>
<comment type="subcellular location">
    <subcellularLocation>
        <location evidence="1">Nucleus</location>
    </subcellularLocation>
</comment>
<keyword evidence="4" id="KW-0539">Nucleus</keyword>
<dbReference type="PANTHER" id="PTHR46910:SF3">
    <property type="entry name" value="HALOTOLERANCE PROTEIN 9-RELATED"/>
    <property type="match status" value="1"/>
</dbReference>
<dbReference type="AlphaFoldDB" id="A0A642UVR6"/>
<evidence type="ECO:0000256" key="4">
    <source>
        <dbReference type="ARBA" id="ARBA00023242"/>
    </source>
</evidence>
<dbReference type="SMART" id="SM00906">
    <property type="entry name" value="Fungal_trans"/>
    <property type="match status" value="1"/>
</dbReference>
<reference evidence="6 7" key="1">
    <citation type="submission" date="2019-07" db="EMBL/GenBank/DDBJ databases">
        <title>Genome assembly of two rare yeast pathogens: Diutina rugosa and Trichomonascus ciferrii.</title>
        <authorList>
            <person name="Mixao V."/>
            <person name="Saus E."/>
            <person name="Hansen A."/>
            <person name="Lass-Flor C."/>
            <person name="Gabaldon T."/>
        </authorList>
    </citation>
    <scope>NUCLEOTIDE SEQUENCE [LARGE SCALE GENOMIC DNA]</scope>
    <source>
        <strain evidence="6 7">CBS 613</strain>
    </source>
</reference>
<dbReference type="SUPFAM" id="SSF57701">
    <property type="entry name" value="Zn2/Cys6 DNA-binding domain"/>
    <property type="match status" value="1"/>
</dbReference>
<dbReference type="InterPro" id="IPR001138">
    <property type="entry name" value="Zn2Cys6_DnaBD"/>
</dbReference>
<gene>
    <name evidence="6" type="ORF">DIURU_001698</name>
</gene>
<keyword evidence="3" id="KW-0238">DNA-binding</keyword>
<dbReference type="Pfam" id="PF00172">
    <property type="entry name" value="Zn_clus"/>
    <property type="match status" value="1"/>
</dbReference>
<dbReference type="GO" id="GO:0003677">
    <property type="term" value="F:DNA binding"/>
    <property type="evidence" value="ECO:0007669"/>
    <property type="project" value="UniProtKB-KW"/>
</dbReference>
<dbReference type="SMART" id="SM00066">
    <property type="entry name" value="GAL4"/>
    <property type="match status" value="1"/>
</dbReference>
<dbReference type="Proteomes" id="UP000449547">
    <property type="component" value="Unassembled WGS sequence"/>
</dbReference>
<evidence type="ECO:0000256" key="1">
    <source>
        <dbReference type="ARBA" id="ARBA00004123"/>
    </source>
</evidence>
<proteinExistence type="predicted"/>
<dbReference type="GeneID" id="54780351"/>
<feature type="domain" description="Zn(2)-C6 fungal-type" evidence="5">
    <location>
        <begin position="7"/>
        <end position="36"/>
    </location>
</feature>
<dbReference type="Gene3D" id="4.10.240.10">
    <property type="entry name" value="Zn(2)-C6 fungal-type DNA-binding domain"/>
    <property type="match status" value="1"/>
</dbReference>
<dbReference type="GO" id="GO:0000981">
    <property type="term" value="F:DNA-binding transcription factor activity, RNA polymerase II-specific"/>
    <property type="evidence" value="ECO:0007669"/>
    <property type="project" value="InterPro"/>
</dbReference>
<keyword evidence="7" id="KW-1185">Reference proteome</keyword>
<dbReference type="GO" id="GO:0005634">
    <property type="term" value="C:nucleus"/>
    <property type="evidence" value="ECO:0007669"/>
    <property type="project" value="UniProtKB-SubCell"/>
</dbReference>
<evidence type="ECO:0000256" key="3">
    <source>
        <dbReference type="ARBA" id="ARBA00023125"/>
    </source>
</evidence>
<evidence type="ECO:0000313" key="7">
    <source>
        <dbReference type="Proteomes" id="UP000449547"/>
    </source>
</evidence>
<dbReference type="CDD" id="cd12148">
    <property type="entry name" value="fungal_TF_MHR"/>
    <property type="match status" value="1"/>
</dbReference>
<dbReference type="GO" id="GO:0006351">
    <property type="term" value="P:DNA-templated transcription"/>
    <property type="evidence" value="ECO:0007669"/>
    <property type="project" value="InterPro"/>
</dbReference>
<dbReference type="RefSeq" id="XP_034013656.1">
    <property type="nucleotide sequence ID" value="XM_034154269.1"/>
</dbReference>
<dbReference type="PROSITE" id="PS50048">
    <property type="entry name" value="ZN2_CY6_FUNGAL_2"/>
    <property type="match status" value="1"/>
</dbReference>
<dbReference type="GO" id="GO:0008270">
    <property type="term" value="F:zinc ion binding"/>
    <property type="evidence" value="ECO:0007669"/>
    <property type="project" value="InterPro"/>
</dbReference>
<accession>A0A642UVR6</accession>
<keyword evidence="2" id="KW-0479">Metal-binding</keyword>
<dbReference type="PANTHER" id="PTHR46910">
    <property type="entry name" value="TRANSCRIPTION FACTOR PDR1"/>
    <property type="match status" value="1"/>
</dbReference>
<protein>
    <recommendedName>
        <fullName evidence="5">Zn(2)-C6 fungal-type domain-containing protein</fullName>
    </recommendedName>
</protein>
<dbReference type="Pfam" id="PF04082">
    <property type="entry name" value="Fungal_trans"/>
    <property type="match status" value="1"/>
</dbReference>
<dbReference type="OMA" id="NYLLKFN"/>
<evidence type="ECO:0000259" key="5">
    <source>
        <dbReference type="PROSITE" id="PS50048"/>
    </source>
</evidence>
<dbReference type="InterPro" id="IPR050987">
    <property type="entry name" value="AtrR-like"/>
</dbReference>
<evidence type="ECO:0000313" key="6">
    <source>
        <dbReference type="EMBL" id="KAA8905270.1"/>
    </source>
</evidence>
<dbReference type="VEuPathDB" id="FungiDB:DIURU_001698"/>
<dbReference type="PROSITE" id="PS00463">
    <property type="entry name" value="ZN2_CY6_FUNGAL_1"/>
    <property type="match status" value="1"/>
</dbReference>
<organism evidence="6 7">
    <name type="scientific">Diutina rugosa</name>
    <name type="common">Yeast</name>
    <name type="synonym">Candida rugosa</name>
    <dbReference type="NCBI Taxonomy" id="5481"/>
    <lineage>
        <taxon>Eukaryota</taxon>
        <taxon>Fungi</taxon>
        <taxon>Dikarya</taxon>
        <taxon>Ascomycota</taxon>
        <taxon>Saccharomycotina</taxon>
        <taxon>Pichiomycetes</taxon>
        <taxon>Debaryomycetaceae</taxon>
        <taxon>Diutina</taxon>
    </lineage>
</organism>
<dbReference type="OrthoDB" id="3266505at2759"/>
<sequence>MRRATAACIRCHDRKQRCSGDHPCVQCVKNDATCEYRVKAKPIKITDVEYERLVRERDRYHHEVKLLRRLLGKYNVDESPESEWTHNSSKTEPLKLLECASAEVICEQLDAWVNSGKDLSPLSFSWAYEEKVYDWVFETKPLYNPIDSLSMEKMYLSYRNVTTFIRSGYLTVEPSFLDRCRQYFEGQTMPVKFSYKMLMMQALGEVYDQSMDVSSITTQVTHLPGLTCFQFVLGNFQGLNSMIKADHNDTIDTIELFGIMAIYLRILDKKCAAYLFTNNALQLAVSLELHTSNNFEHQATWWSTYCLNRFLAIRIGKPLLVFPIESTCKLPPDPGLAAQVQLAHISERICRQLFGNDSNMSDIHPRANNNYKLVAQIMHSLIDWHDSLPPYLQLSVSSDQEVVEPADRVIYSLHLNYLHHIYLALIPILMKYAEVQLLTFHKEKKVLQAANLMSKNIRELVEKLIDSCQLTLNIFIQVYRAKVFRLFGFTDLDHMLATNVSFLIAMMLDIRTSRINSIEDNLKVGLHFMNELASKGNKVWGRKLSHLLKAVRDFKPILQKLNYGGFVAFCEETNWSVTPGSANYDHHQDIDDFAVPDLEDFSWTMMDLQALDEFWDDTSYGSGSTQDTSPINFSS</sequence>
<dbReference type="EMBL" id="SWFT01000050">
    <property type="protein sequence ID" value="KAA8905270.1"/>
    <property type="molecule type" value="Genomic_DNA"/>
</dbReference>
<dbReference type="InterPro" id="IPR007219">
    <property type="entry name" value="XnlR_reg_dom"/>
</dbReference>